<dbReference type="InterPro" id="IPR040365">
    <property type="entry name" value="EFHD1/2"/>
</dbReference>
<keyword evidence="2" id="KW-0677">Repeat</keyword>
<keyword evidence="3" id="KW-0106">Calcium</keyword>
<evidence type="ECO:0000259" key="5">
    <source>
        <dbReference type="PROSITE" id="PS50222"/>
    </source>
</evidence>
<feature type="domain" description="EF-hand" evidence="5">
    <location>
        <begin position="45"/>
        <end position="80"/>
    </location>
</feature>
<dbReference type="PANTHER" id="PTHR13025:SF6">
    <property type="entry name" value="EF-HAND DOMAIN-CONTAINING PROTEIN-RELATED"/>
    <property type="match status" value="1"/>
</dbReference>
<gene>
    <name evidence="6" type="ORF">R5R35_010005</name>
</gene>
<evidence type="ECO:0000256" key="2">
    <source>
        <dbReference type="ARBA" id="ARBA00022737"/>
    </source>
</evidence>
<evidence type="ECO:0000313" key="6">
    <source>
        <dbReference type="EMBL" id="KAK7869635.1"/>
    </source>
</evidence>
<dbReference type="InterPro" id="IPR011992">
    <property type="entry name" value="EF-hand-dom_pair"/>
</dbReference>
<keyword evidence="1" id="KW-0479">Metal-binding</keyword>
<dbReference type="FunFam" id="1.10.238.10:FF:000112">
    <property type="entry name" value="EF-hand domain family, member D2"/>
    <property type="match status" value="1"/>
</dbReference>
<dbReference type="SMART" id="SM00054">
    <property type="entry name" value="EFh"/>
    <property type="match status" value="2"/>
</dbReference>
<dbReference type="SUPFAM" id="SSF47473">
    <property type="entry name" value="EF-hand"/>
    <property type="match status" value="1"/>
</dbReference>
<evidence type="ECO:0000256" key="1">
    <source>
        <dbReference type="ARBA" id="ARBA00022723"/>
    </source>
</evidence>
<dbReference type="Pfam" id="PF13499">
    <property type="entry name" value="EF-hand_7"/>
    <property type="match status" value="1"/>
</dbReference>
<dbReference type="EMBL" id="JAZDUA010000071">
    <property type="protein sequence ID" value="KAK7869635.1"/>
    <property type="molecule type" value="Genomic_DNA"/>
</dbReference>
<evidence type="ECO:0000256" key="3">
    <source>
        <dbReference type="ARBA" id="ARBA00022837"/>
    </source>
</evidence>
<evidence type="ECO:0000313" key="7">
    <source>
        <dbReference type="Proteomes" id="UP001378592"/>
    </source>
</evidence>
<feature type="region of interest" description="Disordered" evidence="4">
    <location>
        <begin position="162"/>
        <end position="183"/>
    </location>
</feature>
<comment type="caution">
    <text evidence="6">The sequence shown here is derived from an EMBL/GenBank/DDBJ whole genome shotgun (WGS) entry which is preliminary data.</text>
</comment>
<dbReference type="CDD" id="cd00051">
    <property type="entry name" value="EFh"/>
    <property type="match status" value="1"/>
</dbReference>
<keyword evidence="7" id="KW-1185">Reference proteome</keyword>
<dbReference type="Proteomes" id="UP001378592">
    <property type="component" value="Unassembled WGS sequence"/>
</dbReference>
<dbReference type="PROSITE" id="PS50222">
    <property type="entry name" value="EF_HAND_2"/>
    <property type="match status" value="2"/>
</dbReference>
<dbReference type="Gene3D" id="1.10.238.10">
    <property type="entry name" value="EF-hand"/>
    <property type="match status" value="1"/>
</dbReference>
<organism evidence="6 7">
    <name type="scientific">Gryllus longicercus</name>
    <dbReference type="NCBI Taxonomy" id="2509291"/>
    <lineage>
        <taxon>Eukaryota</taxon>
        <taxon>Metazoa</taxon>
        <taxon>Ecdysozoa</taxon>
        <taxon>Arthropoda</taxon>
        <taxon>Hexapoda</taxon>
        <taxon>Insecta</taxon>
        <taxon>Pterygota</taxon>
        <taxon>Neoptera</taxon>
        <taxon>Polyneoptera</taxon>
        <taxon>Orthoptera</taxon>
        <taxon>Ensifera</taxon>
        <taxon>Gryllidea</taxon>
        <taxon>Grylloidea</taxon>
        <taxon>Gryllidae</taxon>
        <taxon>Gryllinae</taxon>
        <taxon>Gryllus</taxon>
    </lineage>
</organism>
<feature type="domain" description="EF-hand" evidence="5">
    <location>
        <begin position="81"/>
        <end position="116"/>
    </location>
</feature>
<name>A0AAN9VQV5_9ORTH</name>
<evidence type="ECO:0000256" key="4">
    <source>
        <dbReference type="SAM" id="MobiDB-lite"/>
    </source>
</evidence>
<reference evidence="6 7" key="1">
    <citation type="submission" date="2024-03" db="EMBL/GenBank/DDBJ databases">
        <title>The genome assembly and annotation of the cricket Gryllus longicercus Weissman &amp; Gray.</title>
        <authorList>
            <person name="Szrajer S."/>
            <person name="Gray D."/>
            <person name="Ylla G."/>
        </authorList>
    </citation>
    <scope>NUCLEOTIDE SEQUENCE [LARGE SCALE GENOMIC DNA]</scope>
    <source>
        <strain evidence="6">DAG 2021-001</strain>
        <tissue evidence="6">Whole body minus gut</tissue>
    </source>
</reference>
<sequence length="200" mass="22994">MPADAELSSLLDRRQAINEGRPVAPSAVAAPRVSVFTEFHELSRREIREYEATFRRYDEGKDGYLCIGELKRMMEKLGAPQTHLGLKAMIKEVDEDGDDKISFREFLLIYRKARAGELTEDSGLSQLAALTEINVEEVGVEGAKNFFEAKIEELRKTSKFEDEIRQEQEQRKREEEEKAQRRAMFKQRAAIFQSGSMQQT</sequence>
<accession>A0AAN9VQV5</accession>
<feature type="compositionally biased region" description="Basic and acidic residues" evidence="4">
    <location>
        <begin position="162"/>
        <end position="180"/>
    </location>
</feature>
<dbReference type="PROSITE" id="PS00018">
    <property type="entry name" value="EF_HAND_1"/>
    <property type="match status" value="1"/>
</dbReference>
<dbReference type="PANTHER" id="PTHR13025">
    <property type="entry name" value="EF-HAND DOMAIN-CONTAINING PROTEIN D"/>
    <property type="match status" value="1"/>
</dbReference>
<dbReference type="InterPro" id="IPR002048">
    <property type="entry name" value="EF_hand_dom"/>
</dbReference>
<dbReference type="GO" id="GO:0005509">
    <property type="term" value="F:calcium ion binding"/>
    <property type="evidence" value="ECO:0007669"/>
    <property type="project" value="InterPro"/>
</dbReference>
<protein>
    <recommendedName>
        <fullName evidence="5">EF-hand domain-containing protein</fullName>
    </recommendedName>
</protein>
<dbReference type="InterPro" id="IPR018247">
    <property type="entry name" value="EF_Hand_1_Ca_BS"/>
</dbReference>
<dbReference type="AlphaFoldDB" id="A0AAN9VQV5"/>
<proteinExistence type="predicted"/>